<accession>A0AC34RDW2</accession>
<dbReference type="WBParaSite" id="JU765_v2.g5866.t1">
    <property type="protein sequence ID" value="JU765_v2.g5866.t1"/>
    <property type="gene ID" value="JU765_v2.g5866"/>
</dbReference>
<reference evidence="2" key="1">
    <citation type="submission" date="2022-11" db="UniProtKB">
        <authorList>
            <consortium name="WormBaseParasite"/>
        </authorList>
    </citation>
    <scope>IDENTIFICATION</scope>
</reference>
<evidence type="ECO:0000313" key="1">
    <source>
        <dbReference type="Proteomes" id="UP000887576"/>
    </source>
</evidence>
<protein>
    <submittedName>
        <fullName evidence="2">Uncharacterized protein</fullName>
    </submittedName>
</protein>
<evidence type="ECO:0000313" key="2">
    <source>
        <dbReference type="WBParaSite" id="JU765_v2.g5866.t1"/>
    </source>
</evidence>
<dbReference type="Proteomes" id="UP000887576">
    <property type="component" value="Unplaced"/>
</dbReference>
<proteinExistence type="predicted"/>
<organism evidence="1 2">
    <name type="scientific">Panagrolaimus sp. JU765</name>
    <dbReference type="NCBI Taxonomy" id="591449"/>
    <lineage>
        <taxon>Eukaryota</taxon>
        <taxon>Metazoa</taxon>
        <taxon>Ecdysozoa</taxon>
        <taxon>Nematoda</taxon>
        <taxon>Chromadorea</taxon>
        <taxon>Rhabditida</taxon>
        <taxon>Tylenchina</taxon>
        <taxon>Panagrolaimomorpha</taxon>
        <taxon>Panagrolaimoidea</taxon>
        <taxon>Panagrolaimidae</taxon>
        <taxon>Panagrolaimus</taxon>
    </lineage>
</organism>
<sequence>MAEVPVSPTSAPPPQPPPGPTTSPATTATVAQDAQQLPPPPATSPNPKKTAPVLDIENFELKDAVPTEEAVNEKTQEADPNPLEVGEFTQDLSDVSDQDGEQEKRTLSRNALSTWFRHIQPLVRNKRVRAFAILNFILTTLNLILFVACVVMHENFDFSVDFWQN</sequence>
<name>A0AC34RDW2_9BILA</name>